<dbReference type="PANTHER" id="PTHR42957">
    <property type="entry name" value="HELICASE MJ1565-RELATED"/>
    <property type="match status" value="1"/>
</dbReference>
<dbReference type="AlphaFoldDB" id="A0A564ZJ94"/>
<feature type="domain" description="Helicase HerA central" evidence="1">
    <location>
        <begin position="151"/>
        <end position="424"/>
    </location>
</feature>
<accession>A0A564ZJ94</accession>
<dbReference type="Pfam" id="PF01935">
    <property type="entry name" value="DUF87"/>
    <property type="match status" value="1"/>
</dbReference>
<evidence type="ECO:0000259" key="1">
    <source>
        <dbReference type="Pfam" id="PF01935"/>
    </source>
</evidence>
<reference evidence="2 3" key="1">
    <citation type="submission" date="2019-07" db="EMBL/GenBank/DDBJ databases">
        <authorList>
            <person name="Cremers G."/>
        </authorList>
    </citation>
    <scope>NUCLEOTIDE SEQUENCE [LARGE SCALE GENOMIC DNA]</scope>
</reference>
<dbReference type="InterPro" id="IPR008571">
    <property type="entry name" value="HerA-like"/>
</dbReference>
<dbReference type="Proteomes" id="UP000334340">
    <property type="component" value="Unassembled WGS sequence"/>
</dbReference>
<dbReference type="EMBL" id="CABIKM010000026">
    <property type="protein sequence ID" value="VUZ85385.1"/>
    <property type="molecule type" value="Genomic_DNA"/>
</dbReference>
<name>A0A564ZJ94_9BACT</name>
<protein>
    <submittedName>
        <fullName evidence="2">AAA-like domain protein</fullName>
    </submittedName>
</protein>
<sequence>MSKNIGQVLAVSGAQVTVEVDPQLSDLHVRHEGATYTVGQPGTYLIVDAGHDKYLVLVTTVRKSKWVPTEPSVGAGQSNPLLPAGHFPFLPMPTNQIDKTLIDGVIVGTIVGGAFEVGVFRLPVVGDVVTLALEDHLRIALSPPADRNVVSIGNHVDSDLPVYLDVDHLLGKHTAIVGTTGCGKSYTVARLIQQLVSDFPGGNIVVFDLHGEYSTCFGAEARHIRADLLSLPAWLHGFDDLFQLCADLGNQFNIHNQSWAFREGILKLKQTYCKDVLTDKVLAEKVDLDAPVPFDITGLQNYLHNQNAATQDKSDNWALEVGETEDWFGKRMKFQPKKAGSISPGPMNGQLDRLVLRVDSRINDPRYAFMFKYTLKEKSKDELPDIVRKMTAFLGDKSTPITVFDLSYLPSETVGTVVATISRMLFQVHFLAERGATTPTLAVYEEAHNYISRSGRGAYGEARDSVERIAKEGRKFGIGTLVVSQRPSELSETLLSQCNTFLCMRLANTVDKNHVLALLPDSMQMLTSVLPSLPRGQVIAIGQASKMPVRLEVSPIAEKRPSSE</sequence>
<dbReference type="PANTHER" id="PTHR42957:SF1">
    <property type="entry name" value="HELICASE MJ1565-RELATED"/>
    <property type="match status" value="1"/>
</dbReference>
<dbReference type="SUPFAM" id="SSF52540">
    <property type="entry name" value="P-loop containing nucleoside triphosphate hydrolases"/>
    <property type="match status" value="1"/>
</dbReference>
<organism evidence="2 3">
    <name type="scientific">Candidatus Methylomirabilis lanthanidiphila</name>
    <dbReference type="NCBI Taxonomy" id="2211376"/>
    <lineage>
        <taxon>Bacteria</taxon>
        <taxon>Candidatus Methylomirabilota</taxon>
        <taxon>Candidatus Methylomirabilia</taxon>
        <taxon>Candidatus Methylomirabilales</taxon>
        <taxon>Candidatus Methylomirabilaceae</taxon>
        <taxon>Candidatus Methylomirabilis</taxon>
    </lineage>
</organism>
<dbReference type="Gene3D" id="3.40.50.300">
    <property type="entry name" value="P-loop containing nucleotide triphosphate hydrolases"/>
    <property type="match status" value="2"/>
</dbReference>
<evidence type="ECO:0000313" key="3">
    <source>
        <dbReference type="Proteomes" id="UP000334340"/>
    </source>
</evidence>
<evidence type="ECO:0000313" key="2">
    <source>
        <dbReference type="EMBL" id="VUZ85385.1"/>
    </source>
</evidence>
<proteinExistence type="predicted"/>
<dbReference type="InterPro" id="IPR027417">
    <property type="entry name" value="P-loop_NTPase"/>
</dbReference>
<keyword evidence="3" id="KW-1185">Reference proteome</keyword>
<dbReference type="InterPro" id="IPR002789">
    <property type="entry name" value="HerA_central"/>
</dbReference>
<gene>
    <name evidence="2" type="ORF">MELA_01769</name>
</gene>